<proteinExistence type="predicted"/>
<feature type="domain" description="Type IX secretion system protein PorV" evidence="2">
    <location>
        <begin position="26"/>
        <end position="250"/>
    </location>
</feature>
<dbReference type="NCBIfam" id="NF033709">
    <property type="entry name" value="PorV_fam"/>
    <property type="match status" value="1"/>
</dbReference>
<name>A0A0S7WJD2_UNCT6</name>
<organism evidence="3 4">
    <name type="scientific">candidate division TA06 bacterium DG_26</name>
    <dbReference type="NCBI Taxonomy" id="1703771"/>
    <lineage>
        <taxon>Bacteria</taxon>
        <taxon>Bacteria division TA06</taxon>
    </lineage>
</organism>
<evidence type="ECO:0000256" key="1">
    <source>
        <dbReference type="SAM" id="SignalP"/>
    </source>
</evidence>
<feature type="chain" id="PRO_5006639478" description="Type IX secretion system protein PorV domain-containing protein" evidence="1">
    <location>
        <begin position="21"/>
        <end position="332"/>
    </location>
</feature>
<dbReference type="Proteomes" id="UP000051124">
    <property type="component" value="Unassembled WGS sequence"/>
</dbReference>
<feature type="signal peptide" evidence="1">
    <location>
        <begin position="1"/>
        <end position="20"/>
    </location>
</feature>
<protein>
    <recommendedName>
        <fullName evidence="2">Type IX secretion system protein PorV domain-containing protein</fullName>
    </recommendedName>
</protein>
<evidence type="ECO:0000313" key="3">
    <source>
        <dbReference type="EMBL" id="KPJ50209.1"/>
    </source>
</evidence>
<dbReference type="EMBL" id="LIZT01000028">
    <property type="protein sequence ID" value="KPJ50209.1"/>
    <property type="molecule type" value="Genomic_DNA"/>
</dbReference>
<sequence length="332" mass="36793">MRFKALVGLLLVVAASTSFGSASQAGAIFLLIFPGARPNGMGASFCSIADDAMAVYYNPAGIAFQQKTNVSLMHANWLMGLYPDMYYEYVGFVKPVEGLGNIGFSFIYLTTGETEGTDPYGASIARWRTFDFSIGVTYSTLLRQNLAVGGGIKFIYSYLAPSWLVTQLYNTRGGGQGSSFAVDLSLLYMLTDRINVGAVLQNLGPNIRYIQGGVSDPLPRSLKAGVSYKLLNSRTNRLTLATEFTKVLVALTDPLDLNYEAKEAWKHFGIEYWYRDFFSARAGYFLDWEGHRTGPTFGGGVKFKGFQFDIGVDSELYEFDTENYRFSLTYTF</sequence>
<dbReference type="SUPFAM" id="SSF56935">
    <property type="entry name" value="Porins"/>
    <property type="match status" value="1"/>
</dbReference>
<dbReference type="Pfam" id="PF19572">
    <property type="entry name" value="PorV"/>
    <property type="match status" value="1"/>
</dbReference>
<dbReference type="InterPro" id="IPR045741">
    <property type="entry name" value="PorV"/>
</dbReference>
<reference evidence="3 4" key="1">
    <citation type="journal article" date="2015" name="Microbiome">
        <title>Genomic resolution of linkages in carbon, nitrogen, and sulfur cycling among widespread estuary sediment bacteria.</title>
        <authorList>
            <person name="Baker B.J."/>
            <person name="Lazar C.S."/>
            <person name="Teske A.P."/>
            <person name="Dick G.J."/>
        </authorList>
    </citation>
    <scope>NUCLEOTIDE SEQUENCE [LARGE SCALE GENOMIC DNA]</scope>
    <source>
        <strain evidence="3">DG_26</strain>
    </source>
</reference>
<keyword evidence="1" id="KW-0732">Signal</keyword>
<comment type="caution">
    <text evidence="3">The sequence shown here is derived from an EMBL/GenBank/DDBJ whole genome shotgun (WGS) entry which is preliminary data.</text>
</comment>
<gene>
    <name evidence="3" type="ORF">AMJ40_03570</name>
</gene>
<evidence type="ECO:0000259" key="2">
    <source>
        <dbReference type="Pfam" id="PF19572"/>
    </source>
</evidence>
<dbReference type="AlphaFoldDB" id="A0A0S7WJD2"/>
<dbReference type="Gene3D" id="2.40.160.60">
    <property type="entry name" value="Outer membrane protein transport protein (OMPP1/FadL/TodX)"/>
    <property type="match status" value="1"/>
</dbReference>
<accession>A0A0S7WJD2</accession>
<evidence type="ECO:0000313" key="4">
    <source>
        <dbReference type="Proteomes" id="UP000051124"/>
    </source>
</evidence>